<dbReference type="Proteomes" id="UP001482620">
    <property type="component" value="Unassembled WGS sequence"/>
</dbReference>
<protein>
    <submittedName>
        <fullName evidence="1">Uncharacterized protein</fullName>
    </submittedName>
</protein>
<sequence length="68" mass="7660">MRNIHSCSSFRHLDGGFVMLSEALHPIPQMEPLPPNLAAQRGFWNPMIHPSGFIARPNYRYAADRAAV</sequence>
<dbReference type="EMBL" id="JAHRIQ010058550">
    <property type="protein sequence ID" value="MEQ2239865.1"/>
    <property type="molecule type" value="Genomic_DNA"/>
</dbReference>
<reference evidence="1 2" key="1">
    <citation type="submission" date="2021-06" db="EMBL/GenBank/DDBJ databases">
        <authorList>
            <person name="Palmer J.M."/>
        </authorList>
    </citation>
    <scope>NUCLEOTIDE SEQUENCE [LARGE SCALE GENOMIC DNA]</scope>
    <source>
        <strain evidence="2">if_2019</strain>
        <tissue evidence="1">Muscle</tissue>
    </source>
</reference>
<organism evidence="1 2">
    <name type="scientific">Ilyodon furcidens</name>
    <name type="common">goldbreast splitfin</name>
    <dbReference type="NCBI Taxonomy" id="33524"/>
    <lineage>
        <taxon>Eukaryota</taxon>
        <taxon>Metazoa</taxon>
        <taxon>Chordata</taxon>
        <taxon>Craniata</taxon>
        <taxon>Vertebrata</taxon>
        <taxon>Euteleostomi</taxon>
        <taxon>Actinopterygii</taxon>
        <taxon>Neopterygii</taxon>
        <taxon>Teleostei</taxon>
        <taxon>Neoteleostei</taxon>
        <taxon>Acanthomorphata</taxon>
        <taxon>Ovalentaria</taxon>
        <taxon>Atherinomorphae</taxon>
        <taxon>Cyprinodontiformes</taxon>
        <taxon>Goodeidae</taxon>
        <taxon>Ilyodon</taxon>
    </lineage>
</organism>
<comment type="caution">
    <text evidence="1">The sequence shown here is derived from an EMBL/GenBank/DDBJ whole genome shotgun (WGS) entry which is preliminary data.</text>
</comment>
<evidence type="ECO:0000313" key="2">
    <source>
        <dbReference type="Proteomes" id="UP001482620"/>
    </source>
</evidence>
<evidence type="ECO:0000313" key="1">
    <source>
        <dbReference type="EMBL" id="MEQ2239865.1"/>
    </source>
</evidence>
<name>A0ABV0U3T3_9TELE</name>
<proteinExistence type="predicted"/>
<gene>
    <name evidence="1" type="ORF">ILYODFUR_009047</name>
</gene>
<keyword evidence="2" id="KW-1185">Reference proteome</keyword>
<accession>A0ABV0U3T3</accession>